<dbReference type="Proteomes" id="UP001166585">
    <property type="component" value="Unassembled WGS sequence"/>
</dbReference>
<evidence type="ECO:0000313" key="2">
    <source>
        <dbReference type="EMBL" id="MBS9476389.1"/>
    </source>
</evidence>
<dbReference type="EMBL" id="JAHCQH010000014">
    <property type="protein sequence ID" value="MBS9476389.1"/>
    <property type="molecule type" value="Genomic_DNA"/>
</dbReference>
<dbReference type="RefSeq" id="WP_213754233.1">
    <property type="nucleotide sequence ID" value="NZ_JAHCQH010000014.1"/>
</dbReference>
<dbReference type="InterPro" id="IPR011051">
    <property type="entry name" value="RmlC_Cupin_sf"/>
</dbReference>
<dbReference type="InterPro" id="IPR008579">
    <property type="entry name" value="UGlyAH_Cupin_dom"/>
</dbReference>
<comment type="caution">
    <text evidence="2">The sequence shown here is derived from an EMBL/GenBank/DDBJ whole genome shotgun (WGS) entry which is preliminary data.</text>
</comment>
<organism evidence="2 3">
    <name type="scientific">Ancylobacter radicis</name>
    <dbReference type="NCBI Taxonomy" id="2836179"/>
    <lineage>
        <taxon>Bacteria</taxon>
        <taxon>Pseudomonadati</taxon>
        <taxon>Pseudomonadota</taxon>
        <taxon>Alphaproteobacteria</taxon>
        <taxon>Hyphomicrobiales</taxon>
        <taxon>Xanthobacteraceae</taxon>
        <taxon>Ancylobacter</taxon>
    </lineage>
</organism>
<dbReference type="PANTHER" id="PTHR40943:SF1">
    <property type="entry name" value="CYTOPLASMIC PROTEIN"/>
    <property type="match status" value="1"/>
</dbReference>
<reference evidence="2" key="1">
    <citation type="submission" date="2021-05" db="EMBL/GenBank/DDBJ databases">
        <authorList>
            <person name="Sun Q."/>
            <person name="Inoue M."/>
        </authorList>
    </citation>
    <scope>NUCLEOTIDE SEQUENCE</scope>
    <source>
        <strain evidence="2">VKM B-3255</strain>
    </source>
</reference>
<gene>
    <name evidence="2" type="ORF">KIP89_04635</name>
</gene>
<keyword evidence="3" id="KW-1185">Reference proteome</keyword>
<dbReference type="PANTHER" id="PTHR40943">
    <property type="entry name" value="CYTOPLASMIC PROTEIN-RELATED"/>
    <property type="match status" value="1"/>
</dbReference>
<dbReference type="CDD" id="cd02227">
    <property type="entry name" value="cupin_TM1112-like"/>
    <property type="match status" value="1"/>
</dbReference>
<dbReference type="InterPro" id="IPR014710">
    <property type="entry name" value="RmlC-like_jellyroll"/>
</dbReference>
<dbReference type="Pfam" id="PF05899">
    <property type="entry name" value="Cupin_3"/>
    <property type="match status" value="1"/>
</dbReference>
<feature type="domain" description="(S)-ureidoglycine aminohydrolase cupin" evidence="1">
    <location>
        <begin position="52"/>
        <end position="118"/>
    </location>
</feature>
<dbReference type="Gene3D" id="2.60.120.10">
    <property type="entry name" value="Jelly Rolls"/>
    <property type="match status" value="1"/>
</dbReference>
<sequence>MSLRPTSPSNVIAFDPDMVPVRDIVTDDPAVVDVPFVAQSRRHFTNAEKGALSGIWEAPPHCERVDCDYDEMCHLLEGRVRLTDAQGHAREFGPGESFVVARGFKGTWENLTFVRKVFFILS</sequence>
<dbReference type="SUPFAM" id="SSF51182">
    <property type="entry name" value="RmlC-like cupins"/>
    <property type="match status" value="1"/>
</dbReference>
<evidence type="ECO:0000313" key="3">
    <source>
        <dbReference type="Proteomes" id="UP001166585"/>
    </source>
</evidence>
<name>A0ABS5R3Z3_9HYPH</name>
<accession>A0ABS5R3Z3</accession>
<evidence type="ECO:0000259" key="1">
    <source>
        <dbReference type="Pfam" id="PF05899"/>
    </source>
</evidence>
<proteinExistence type="predicted"/>
<protein>
    <submittedName>
        <fullName evidence="2">Cupin domain-containing protein</fullName>
    </submittedName>
</protein>